<feature type="transmembrane region" description="Helical" evidence="8">
    <location>
        <begin position="160"/>
        <end position="186"/>
    </location>
</feature>
<dbReference type="AlphaFoldDB" id="A0A923ED45"/>
<keyword evidence="2" id="KW-1003">Cell membrane</keyword>
<dbReference type="Proteomes" id="UP000563151">
    <property type="component" value="Unassembled WGS sequence"/>
</dbReference>
<reference evidence="9 10" key="1">
    <citation type="submission" date="2020-04" db="EMBL/GenBank/DDBJ databases">
        <title>Genomic insights into acetone-butanol-ethanol (ABE) fermentation by sequencing solventogenic clostridia strains.</title>
        <authorList>
            <person name="Brown S."/>
        </authorList>
    </citation>
    <scope>NUCLEOTIDE SEQUENCE [LARGE SCALE GENOMIC DNA]</scope>
    <source>
        <strain evidence="9 10">DJ011</strain>
    </source>
</reference>
<dbReference type="PANTHER" id="PTHR33908:SF11">
    <property type="entry name" value="MEMBRANE PROTEIN"/>
    <property type="match status" value="1"/>
</dbReference>
<dbReference type="InterPro" id="IPR050297">
    <property type="entry name" value="LipidA_mod_glycosyltrf_83"/>
</dbReference>
<sequence>MLTKMNYKVKKKSYKYYSFIGILGLILSIVWCSRVNPKLFSDFEYYYNLAVDISQGKPWGDTYTSVGYPIVLGLLFKIFGASTLVAKIFNISLTVISYYLVYSILNKLEIDELNKKVIYTIFVLFPINIFYNNLVATEIIFSTMLLLVTNIYLSGAKYKYVIIGVLVGLNTIIKPFFICIFFAVFLVDSITSKRIGQAIKNSFIVLVVSIVVIVPWCYRNTKLTGELTFVSNNGGIVLYINNNSQNNVGRWMPAEDVENSIVKTGEYINANMTKKNKMLSKAAKDWIRENPKHFIKLGFLRLVNTYGTAGDSYYTTYESELNDSQKNIMYSIADKAKKVVFYPGIVFILLYSIYILINLIKRNTENIDKFMLYSCVIFYMFTCVYFITEGQARYSFPLTFFMANSIIYCMRKIKELFQ</sequence>
<dbReference type="GO" id="GO:0009103">
    <property type="term" value="P:lipopolysaccharide biosynthetic process"/>
    <property type="evidence" value="ECO:0007669"/>
    <property type="project" value="UniProtKB-ARBA"/>
</dbReference>
<feature type="transmembrane region" description="Helical" evidence="8">
    <location>
        <begin position="84"/>
        <end position="105"/>
    </location>
</feature>
<dbReference type="RefSeq" id="WP_111947505.1">
    <property type="nucleotide sequence ID" value="NZ_JAAZWO010000019.1"/>
</dbReference>
<protein>
    <recommendedName>
        <fullName evidence="11">Glycosyltransferase RgtA/B/C/D-like domain-containing protein</fullName>
    </recommendedName>
</protein>
<dbReference type="GO" id="GO:0005886">
    <property type="term" value="C:plasma membrane"/>
    <property type="evidence" value="ECO:0007669"/>
    <property type="project" value="UniProtKB-SubCell"/>
</dbReference>
<evidence type="ECO:0000256" key="5">
    <source>
        <dbReference type="ARBA" id="ARBA00022692"/>
    </source>
</evidence>
<accession>A0A923ED45</accession>
<keyword evidence="3" id="KW-0328">Glycosyltransferase</keyword>
<feature type="transmembrane region" description="Helical" evidence="8">
    <location>
        <begin position="370"/>
        <end position="388"/>
    </location>
</feature>
<evidence type="ECO:0000313" key="9">
    <source>
        <dbReference type="EMBL" id="MBC2398939.1"/>
    </source>
</evidence>
<organism evidence="9 10">
    <name type="scientific">Clostridium tetanomorphum</name>
    <dbReference type="NCBI Taxonomy" id="1553"/>
    <lineage>
        <taxon>Bacteria</taxon>
        <taxon>Bacillati</taxon>
        <taxon>Bacillota</taxon>
        <taxon>Clostridia</taxon>
        <taxon>Eubacteriales</taxon>
        <taxon>Clostridiaceae</taxon>
        <taxon>Clostridium</taxon>
    </lineage>
</organism>
<feature type="transmembrane region" description="Helical" evidence="8">
    <location>
        <begin position="198"/>
        <end position="218"/>
    </location>
</feature>
<comment type="subcellular location">
    <subcellularLocation>
        <location evidence="1">Cell membrane</location>
        <topology evidence="1">Multi-pass membrane protein</topology>
    </subcellularLocation>
</comment>
<evidence type="ECO:0000256" key="7">
    <source>
        <dbReference type="ARBA" id="ARBA00023136"/>
    </source>
</evidence>
<keyword evidence="4" id="KW-0808">Transferase</keyword>
<evidence type="ECO:0000256" key="6">
    <source>
        <dbReference type="ARBA" id="ARBA00022989"/>
    </source>
</evidence>
<feature type="transmembrane region" description="Helical" evidence="8">
    <location>
        <begin position="339"/>
        <end position="358"/>
    </location>
</feature>
<keyword evidence="10" id="KW-1185">Reference proteome</keyword>
<feature type="transmembrane region" description="Helical" evidence="8">
    <location>
        <begin position="117"/>
        <end position="148"/>
    </location>
</feature>
<comment type="caution">
    <text evidence="9">The sequence shown here is derived from an EMBL/GenBank/DDBJ whole genome shotgun (WGS) entry which is preliminary data.</text>
</comment>
<evidence type="ECO:0000256" key="2">
    <source>
        <dbReference type="ARBA" id="ARBA00022475"/>
    </source>
</evidence>
<gene>
    <name evidence="9" type="ORF">HGG79_14315</name>
</gene>
<evidence type="ECO:0000256" key="3">
    <source>
        <dbReference type="ARBA" id="ARBA00022676"/>
    </source>
</evidence>
<evidence type="ECO:0000256" key="1">
    <source>
        <dbReference type="ARBA" id="ARBA00004651"/>
    </source>
</evidence>
<evidence type="ECO:0000256" key="4">
    <source>
        <dbReference type="ARBA" id="ARBA00022679"/>
    </source>
</evidence>
<keyword evidence="7 8" id="KW-0472">Membrane</keyword>
<dbReference type="EMBL" id="JAAZWO010000019">
    <property type="protein sequence ID" value="MBC2398939.1"/>
    <property type="molecule type" value="Genomic_DNA"/>
</dbReference>
<proteinExistence type="predicted"/>
<evidence type="ECO:0000313" key="10">
    <source>
        <dbReference type="Proteomes" id="UP000563151"/>
    </source>
</evidence>
<evidence type="ECO:0008006" key="11">
    <source>
        <dbReference type="Google" id="ProtNLM"/>
    </source>
</evidence>
<name>A0A923ED45_CLOTT</name>
<keyword evidence="6 8" id="KW-1133">Transmembrane helix</keyword>
<dbReference type="PANTHER" id="PTHR33908">
    <property type="entry name" value="MANNOSYLTRANSFERASE YKCB-RELATED"/>
    <property type="match status" value="1"/>
</dbReference>
<evidence type="ECO:0000256" key="8">
    <source>
        <dbReference type="SAM" id="Phobius"/>
    </source>
</evidence>
<dbReference type="GO" id="GO:0016763">
    <property type="term" value="F:pentosyltransferase activity"/>
    <property type="evidence" value="ECO:0007669"/>
    <property type="project" value="TreeGrafter"/>
</dbReference>
<keyword evidence="5 8" id="KW-0812">Transmembrane</keyword>